<dbReference type="AlphaFoldDB" id="A0A3R9R6C3"/>
<organism evidence="1 2">
    <name type="scientific">Edaphobacter aggregans</name>
    <dbReference type="NCBI Taxonomy" id="570835"/>
    <lineage>
        <taxon>Bacteria</taxon>
        <taxon>Pseudomonadati</taxon>
        <taxon>Acidobacteriota</taxon>
        <taxon>Terriglobia</taxon>
        <taxon>Terriglobales</taxon>
        <taxon>Acidobacteriaceae</taxon>
        <taxon>Edaphobacter</taxon>
    </lineage>
</organism>
<dbReference type="Proteomes" id="UP000269669">
    <property type="component" value="Unassembled WGS sequence"/>
</dbReference>
<keyword evidence="2" id="KW-1185">Reference proteome</keyword>
<evidence type="ECO:0000313" key="2">
    <source>
        <dbReference type="Proteomes" id="UP000269669"/>
    </source>
</evidence>
<comment type="caution">
    <text evidence="1">The sequence shown here is derived from an EMBL/GenBank/DDBJ whole genome shotgun (WGS) entry which is preliminary data.</text>
</comment>
<gene>
    <name evidence="1" type="ORF">EDE15_4612</name>
</gene>
<accession>A0A3R9R6C3</accession>
<name>A0A3R9R6C3_9BACT</name>
<proteinExistence type="predicted"/>
<evidence type="ECO:0000313" key="1">
    <source>
        <dbReference type="EMBL" id="RSL19001.1"/>
    </source>
</evidence>
<dbReference type="EMBL" id="RSDW01000001">
    <property type="protein sequence ID" value="RSL19001.1"/>
    <property type="molecule type" value="Genomic_DNA"/>
</dbReference>
<reference evidence="1 2" key="1">
    <citation type="submission" date="2018-12" db="EMBL/GenBank/DDBJ databases">
        <title>Sequencing of bacterial isolates from soil warming experiment in Harvard Forest, Massachusetts, USA.</title>
        <authorList>
            <person name="Deangelis K."/>
        </authorList>
    </citation>
    <scope>NUCLEOTIDE SEQUENCE [LARGE SCALE GENOMIC DNA]</scope>
    <source>
        <strain evidence="1 2">EB153</strain>
    </source>
</reference>
<sequence>MYETSRGAKVRDMRWTNCQVFALWQVCILSAILLLSGRGLAQLSTASPSAAVRDSSGAVVPSAKVVLRSVATAVENTTKSNGLGTYLFDR</sequence>
<protein>
    <submittedName>
        <fullName evidence="1">Uncharacterized protein</fullName>
    </submittedName>
</protein>